<dbReference type="Gene3D" id="1.25.40.10">
    <property type="entry name" value="Tetratricopeptide repeat domain"/>
    <property type="match status" value="3"/>
</dbReference>
<dbReference type="Pfam" id="PF00515">
    <property type="entry name" value="TPR_1"/>
    <property type="match status" value="3"/>
</dbReference>
<feature type="compositionally biased region" description="Basic and acidic residues" evidence="4">
    <location>
        <begin position="359"/>
        <end position="378"/>
    </location>
</feature>
<name>A0A9D2R4Y1_9FIRM</name>
<dbReference type="PROSITE" id="PS50005">
    <property type="entry name" value="TPR"/>
    <property type="match status" value="6"/>
</dbReference>
<feature type="repeat" description="TPR" evidence="3">
    <location>
        <begin position="554"/>
        <end position="587"/>
    </location>
</feature>
<reference evidence="5" key="1">
    <citation type="journal article" date="2021" name="PeerJ">
        <title>Extensive microbial diversity within the chicken gut microbiome revealed by metagenomics and culture.</title>
        <authorList>
            <person name="Gilroy R."/>
            <person name="Ravi A."/>
            <person name="Getino M."/>
            <person name="Pursley I."/>
            <person name="Horton D.L."/>
            <person name="Alikhan N.F."/>
            <person name="Baker D."/>
            <person name="Gharbi K."/>
            <person name="Hall N."/>
            <person name="Watson M."/>
            <person name="Adriaenssens E.M."/>
            <person name="Foster-Nyarko E."/>
            <person name="Jarju S."/>
            <person name="Secka A."/>
            <person name="Antonio M."/>
            <person name="Oren A."/>
            <person name="Chaudhuri R.R."/>
            <person name="La Ragione R."/>
            <person name="Hildebrand F."/>
            <person name="Pallen M.J."/>
        </authorList>
    </citation>
    <scope>NUCLEOTIDE SEQUENCE</scope>
    <source>
        <strain evidence="5">ChiGjej3B3-11674</strain>
    </source>
</reference>
<evidence type="ECO:0000256" key="4">
    <source>
        <dbReference type="SAM" id="MobiDB-lite"/>
    </source>
</evidence>
<evidence type="ECO:0000256" key="1">
    <source>
        <dbReference type="ARBA" id="ARBA00022737"/>
    </source>
</evidence>
<keyword evidence="2 3" id="KW-0802">TPR repeat</keyword>
<feature type="region of interest" description="Disordered" evidence="4">
    <location>
        <begin position="359"/>
        <end position="380"/>
    </location>
</feature>
<dbReference type="Pfam" id="PF13414">
    <property type="entry name" value="TPR_11"/>
    <property type="match status" value="1"/>
</dbReference>
<feature type="repeat" description="TPR" evidence="3">
    <location>
        <begin position="418"/>
        <end position="451"/>
    </location>
</feature>
<gene>
    <name evidence="5" type="ORF">H9911_03780</name>
</gene>
<dbReference type="EMBL" id="DWUV01000071">
    <property type="protein sequence ID" value="HJD33648.1"/>
    <property type="molecule type" value="Genomic_DNA"/>
</dbReference>
<dbReference type="Proteomes" id="UP000823897">
    <property type="component" value="Unassembled WGS sequence"/>
</dbReference>
<dbReference type="PROSITE" id="PS50293">
    <property type="entry name" value="TPR_REGION"/>
    <property type="match status" value="5"/>
</dbReference>
<sequence>MAETKEKEFPRKRILSAGKFTEIYKEGCINGQRYCFILGSGASVESGIPMGGTLEYRWMNCLMGEESDRETPAKDRGETLECAENLSDELQYDFNEVVEEWKKARKAGRNTLPSEYYFDIYKLRFYGDELNGDRYLENIMESAEPSFGYHTLAQLLTDEYNNNMVITTNFDSLAEDALFLYTGKKPLIINHEFEAGFIRDQSIRRPIIAKLHRGLFFKPFNNPADTTGLSGDWEDILRQIFYRYIPVVIGYGGGDRSFMEFLLREQNLIPKIYWCYVNRYGLPDERIRDLIRKKNEGFFVRTDGFDHIMLTMGGKMFFSKISTNATETYLRKRTEERISRYNEQYQKLSEAKADSKELKSEVKEFSKNEEKDREERKKNTSLTEWDYIREGNAYSNNKEYEKALEAYKRAAGINSSQAGAYLGCGNAHQRMGEYEKALEAYAKALELDPEYVYAYNGRGNAYKALGEYEKAMSDYDRALELDPESVYAYNGRGNTYQALGEYEKAVSDYDKAIGLDPEYVIGYYNRGNAYQAVGKYEEALADYSKALELDPKYEYAYNNRGNTYDSMGDYEKAIEDYTQAIQINPGEALYYQNRAKTYHKLGDAEKAEADEQKAKEIKELEQK</sequence>
<evidence type="ECO:0000256" key="3">
    <source>
        <dbReference type="PROSITE-ProRule" id="PRU00339"/>
    </source>
</evidence>
<accession>A0A9D2R4Y1</accession>
<dbReference type="InterPro" id="IPR019734">
    <property type="entry name" value="TPR_rpt"/>
</dbReference>
<protein>
    <submittedName>
        <fullName evidence="5">Tetratricopeptide repeat protein</fullName>
    </submittedName>
</protein>
<dbReference type="InterPro" id="IPR011990">
    <property type="entry name" value="TPR-like_helical_dom_sf"/>
</dbReference>
<feature type="repeat" description="TPR" evidence="3">
    <location>
        <begin position="486"/>
        <end position="519"/>
    </location>
</feature>
<dbReference type="SUPFAM" id="SSF48439">
    <property type="entry name" value="Protein prenylyltransferase"/>
    <property type="match status" value="1"/>
</dbReference>
<dbReference type="Pfam" id="PF13181">
    <property type="entry name" value="TPR_8"/>
    <property type="match status" value="2"/>
</dbReference>
<evidence type="ECO:0000256" key="2">
    <source>
        <dbReference type="ARBA" id="ARBA00022803"/>
    </source>
</evidence>
<evidence type="ECO:0000313" key="5">
    <source>
        <dbReference type="EMBL" id="HJD33648.1"/>
    </source>
</evidence>
<dbReference type="InterPro" id="IPR029035">
    <property type="entry name" value="DHS-like_NAD/FAD-binding_dom"/>
</dbReference>
<reference evidence="5" key="2">
    <citation type="submission" date="2021-04" db="EMBL/GenBank/DDBJ databases">
        <authorList>
            <person name="Gilroy R."/>
        </authorList>
    </citation>
    <scope>NUCLEOTIDE SEQUENCE</scope>
    <source>
        <strain evidence="5">ChiGjej3B3-11674</strain>
    </source>
</reference>
<comment type="caution">
    <text evidence="5">The sequence shown here is derived from an EMBL/GenBank/DDBJ whole genome shotgun (WGS) entry which is preliminary data.</text>
</comment>
<keyword evidence="1" id="KW-0677">Repeat</keyword>
<evidence type="ECO:0000313" key="6">
    <source>
        <dbReference type="Proteomes" id="UP000823897"/>
    </source>
</evidence>
<feature type="repeat" description="TPR" evidence="3">
    <location>
        <begin position="520"/>
        <end position="553"/>
    </location>
</feature>
<dbReference type="PANTHER" id="PTHR44858:SF1">
    <property type="entry name" value="UDP-N-ACETYLGLUCOSAMINE--PEPTIDE N-ACETYLGLUCOSAMINYLTRANSFERASE SPINDLY-RELATED"/>
    <property type="match status" value="1"/>
</dbReference>
<dbReference type="InterPro" id="IPR050498">
    <property type="entry name" value="Ycf3"/>
</dbReference>
<dbReference type="PANTHER" id="PTHR44858">
    <property type="entry name" value="TETRATRICOPEPTIDE REPEAT PROTEIN 6"/>
    <property type="match status" value="1"/>
</dbReference>
<dbReference type="SUPFAM" id="SSF52467">
    <property type="entry name" value="DHS-like NAD/FAD-binding domain"/>
    <property type="match status" value="1"/>
</dbReference>
<proteinExistence type="predicted"/>
<dbReference type="Gene3D" id="3.40.50.1220">
    <property type="entry name" value="TPP-binding domain"/>
    <property type="match status" value="1"/>
</dbReference>
<feature type="repeat" description="TPR" evidence="3">
    <location>
        <begin position="384"/>
        <end position="417"/>
    </location>
</feature>
<dbReference type="SMART" id="SM00028">
    <property type="entry name" value="TPR"/>
    <property type="match status" value="7"/>
</dbReference>
<feature type="repeat" description="TPR" evidence="3">
    <location>
        <begin position="452"/>
        <end position="485"/>
    </location>
</feature>
<dbReference type="AlphaFoldDB" id="A0A9D2R4Y1"/>
<organism evidence="5 6">
    <name type="scientific">Candidatus Mediterraneibacter tabaqchaliae</name>
    <dbReference type="NCBI Taxonomy" id="2838689"/>
    <lineage>
        <taxon>Bacteria</taxon>
        <taxon>Bacillati</taxon>
        <taxon>Bacillota</taxon>
        <taxon>Clostridia</taxon>
        <taxon>Lachnospirales</taxon>
        <taxon>Lachnospiraceae</taxon>
        <taxon>Mediterraneibacter</taxon>
    </lineage>
</organism>